<dbReference type="PANTHER" id="PTHR43386">
    <property type="entry name" value="OLIGOPEPTIDE TRANSPORT SYSTEM PERMEASE PROTEIN APPC"/>
    <property type="match status" value="1"/>
</dbReference>
<dbReference type="PANTHER" id="PTHR43386:SF25">
    <property type="entry name" value="PEPTIDE ABC TRANSPORTER PERMEASE PROTEIN"/>
    <property type="match status" value="1"/>
</dbReference>
<evidence type="ECO:0000256" key="5">
    <source>
        <dbReference type="ARBA" id="ARBA00022989"/>
    </source>
</evidence>
<dbReference type="GO" id="GO:0055085">
    <property type="term" value="P:transmembrane transport"/>
    <property type="evidence" value="ECO:0007669"/>
    <property type="project" value="InterPro"/>
</dbReference>
<dbReference type="RefSeq" id="WP_139620844.1">
    <property type="nucleotide sequence ID" value="NZ_VDMP01000006.1"/>
</dbReference>
<keyword evidence="6 7" id="KW-0472">Membrane</keyword>
<organism evidence="9 10">
    <name type="scientific">Nocardioides albidus</name>
    <dbReference type="NCBI Taxonomy" id="1517589"/>
    <lineage>
        <taxon>Bacteria</taxon>
        <taxon>Bacillati</taxon>
        <taxon>Actinomycetota</taxon>
        <taxon>Actinomycetes</taxon>
        <taxon>Propionibacteriales</taxon>
        <taxon>Nocardioidaceae</taxon>
        <taxon>Nocardioides</taxon>
    </lineage>
</organism>
<feature type="transmembrane region" description="Helical" evidence="7">
    <location>
        <begin position="162"/>
        <end position="178"/>
    </location>
</feature>
<dbReference type="PROSITE" id="PS50928">
    <property type="entry name" value="ABC_TM1"/>
    <property type="match status" value="1"/>
</dbReference>
<dbReference type="Pfam" id="PF00528">
    <property type="entry name" value="BPD_transp_1"/>
    <property type="match status" value="1"/>
</dbReference>
<dbReference type="SUPFAM" id="SSF161098">
    <property type="entry name" value="MetI-like"/>
    <property type="match status" value="1"/>
</dbReference>
<dbReference type="InterPro" id="IPR050366">
    <property type="entry name" value="BP-dependent_transpt_permease"/>
</dbReference>
<sequence length="301" mass="31767">MTAAPVSAHDGDPATVRPRRWYQSRILRRLRRNKAAVFSIVVLILIGLIAVLGEWIAPQDPNKVELTSRLMGPSGAHLLGTDELGRDVLSRLLVATRVDLLASAQAVGLALLVGVPLGIVAGYAGGVTDAIVSRVIDALMTLPPLILAVVVVAILGPGLRNAMLAISVVIIPSFYRIVRASTQGARSELYIESARASGCTSWRILWRHILPAVAPPLLVQASFSASVVIVAEASLSFLGLGARAPQATWGLMLNDASSNLTTASYLIYPPTVMVALTILGFSLLGDGLRDAMGRQTTDGGR</sequence>
<protein>
    <submittedName>
        <fullName evidence="9">ABC transporter permease</fullName>
    </submittedName>
</protein>
<dbReference type="Pfam" id="PF12911">
    <property type="entry name" value="OppC_N"/>
    <property type="match status" value="1"/>
</dbReference>
<dbReference type="CDD" id="cd06261">
    <property type="entry name" value="TM_PBP2"/>
    <property type="match status" value="1"/>
</dbReference>
<dbReference type="OrthoDB" id="8906042at2"/>
<name>A0A5C4WSL4_9ACTN</name>
<evidence type="ECO:0000259" key="8">
    <source>
        <dbReference type="PROSITE" id="PS50928"/>
    </source>
</evidence>
<dbReference type="InterPro" id="IPR000515">
    <property type="entry name" value="MetI-like"/>
</dbReference>
<dbReference type="GO" id="GO:0005886">
    <property type="term" value="C:plasma membrane"/>
    <property type="evidence" value="ECO:0007669"/>
    <property type="project" value="UniProtKB-SubCell"/>
</dbReference>
<comment type="similarity">
    <text evidence="7">Belongs to the binding-protein-dependent transport system permease family.</text>
</comment>
<keyword evidence="2 7" id="KW-0813">Transport</keyword>
<keyword evidence="3" id="KW-1003">Cell membrane</keyword>
<feature type="transmembrane region" description="Helical" evidence="7">
    <location>
        <begin position="100"/>
        <end position="123"/>
    </location>
</feature>
<feature type="domain" description="ABC transmembrane type-1" evidence="8">
    <location>
        <begin position="96"/>
        <end position="285"/>
    </location>
</feature>
<evidence type="ECO:0000256" key="7">
    <source>
        <dbReference type="RuleBase" id="RU363032"/>
    </source>
</evidence>
<evidence type="ECO:0000256" key="6">
    <source>
        <dbReference type="ARBA" id="ARBA00023136"/>
    </source>
</evidence>
<keyword evidence="10" id="KW-1185">Reference proteome</keyword>
<feature type="transmembrane region" description="Helical" evidence="7">
    <location>
        <begin position="135"/>
        <end position="156"/>
    </location>
</feature>
<proteinExistence type="inferred from homology"/>
<evidence type="ECO:0000313" key="9">
    <source>
        <dbReference type="EMBL" id="TNM50843.1"/>
    </source>
</evidence>
<accession>A0A5C4WSL4</accession>
<gene>
    <name evidence="9" type="ORF">FHP29_00100</name>
</gene>
<reference evidence="9 10" key="1">
    <citation type="journal article" date="2016" name="Int. J. Syst. Evol. Microbiol.">
        <title>Nocardioides albidus sp. nov., an actinobacterium isolated from garden soil.</title>
        <authorList>
            <person name="Singh H."/>
            <person name="Du J."/>
            <person name="Trinh H."/>
            <person name="Won K."/>
            <person name="Yang J.E."/>
            <person name="Yin C."/>
            <person name="Kook M."/>
            <person name="Yi T.H."/>
        </authorList>
    </citation>
    <scope>NUCLEOTIDE SEQUENCE [LARGE SCALE GENOMIC DNA]</scope>
    <source>
        <strain evidence="9 10">CCTCC AB 2015297</strain>
    </source>
</reference>
<feature type="transmembrane region" description="Helical" evidence="7">
    <location>
        <begin position="217"/>
        <end position="242"/>
    </location>
</feature>
<dbReference type="Proteomes" id="UP000313231">
    <property type="component" value="Unassembled WGS sequence"/>
</dbReference>
<keyword evidence="5 7" id="KW-1133">Transmembrane helix</keyword>
<evidence type="ECO:0000256" key="2">
    <source>
        <dbReference type="ARBA" id="ARBA00022448"/>
    </source>
</evidence>
<keyword evidence="4 7" id="KW-0812">Transmembrane</keyword>
<evidence type="ECO:0000256" key="3">
    <source>
        <dbReference type="ARBA" id="ARBA00022475"/>
    </source>
</evidence>
<dbReference type="InterPro" id="IPR025966">
    <property type="entry name" value="OppC_N"/>
</dbReference>
<dbReference type="Gene3D" id="1.10.3720.10">
    <property type="entry name" value="MetI-like"/>
    <property type="match status" value="1"/>
</dbReference>
<dbReference type="EMBL" id="VDMP01000006">
    <property type="protein sequence ID" value="TNM50843.1"/>
    <property type="molecule type" value="Genomic_DNA"/>
</dbReference>
<comment type="caution">
    <text evidence="9">The sequence shown here is derived from an EMBL/GenBank/DDBJ whole genome shotgun (WGS) entry which is preliminary data.</text>
</comment>
<comment type="subcellular location">
    <subcellularLocation>
        <location evidence="1 7">Cell membrane</location>
        <topology evidence="1 7">Multi-pass membrane protein</topology>
    </subcellularLocation>
</comment>
<feature type="transmembrane region" description="Helical" evidence="7">
    <location>
        <begin position="262"/>
        <end position="284"/>
    </location>
</feature>
<feature type="transmembrane region" description="Helical" evidence="7">
    <location>
        <begin position="35"/>
        <end position="57"/>
    </location>
</feature>
<evidence type="ECO:0000256" key="4">
    <source>
        <dbReference type="ARBA" id="ARBA00022692"/>
    </source>
</evidence>
<evidence type="ECO:0000313" key="10">
    <source>
        <dbReference type="Proteomes" id="UP000313231"/>
    </source>
</evidence>
<evidence type="ECO:0000256" key="1">
    <source>
        <dbReference type="ARBA" id="ARBA00004651"/>
    </source>
</evidence>
<dbReference type="AlphaFoldDB" id="A0A5C4WSL4"/>
<dbReference type="InterPro" id="IPR035906">
    <property type="entry name" value="MetI-like_sf"/>
</dbReference>